<keyword evidence="7" id="KW-0723">Serine/threonine-protein kinase</keyword>
<dbReference type="InterPro" id="IPR036388">
    <property type="entry name" value="WH-like_DNA-bd_sf"/>
</dbReference>
<dbReference type="FunFam" id="1.10.10.60:FF:000014">
    <property type="entry name" value="SWI/SNF complex subunit SMARCC2 isoform C"/>
    <property type="match status" value="1"/>
</dbReference>
<evidence type="ECO:0000313" key="36">
    <source>
        <dbReference type="EMBL" id="VDD48032.1"/>
    </source>
</evidence>
<keyword evidence="18 29" id="KW-1133">Transmembrane helix</keyword>
<evidence type="ECO:0000256" key="14">
    <source>
        <dbReference type="ARBA" id="ARBA00022777"/>
    </source>
</evidence>
<keyword evidence="23" id="KW-0539">Nucleus</keyword>
<dbReference type="SUPFAM" id="SSF56112">
    <property type="entry name" value="Protein kinase-like (PK-like)"/>
    <property type="match status" value="1"/>
</dbReference>
<feature type="compositionally biased region" description="Basic and acidic residues" evidence="28">
    <location>
        <begin position="1094"/>
        <end position="1115"/>
    </location>
</feature>
<dbReference type="PANTHER" id="PTHR47982">
    <property type="entry name" value="PROLINE-RICH RECEPTOR-LIKE PROTEIN KINASE PERK4"/>
    <property type="match status" value="1"/>
</dbReference>
<evidence type="ECO:0000256" key="22">
    <source>
        <dbReference type="ARBA" id="ARBA00023180"/>
    </source>
</evidence>
<dbReference type="PROSITE" id="PS00108">
    <property type="entry name" value="PROTEIN_KINASE_ST"/>
    <property type="match status" value="1"/>
</dbReference>
<evidence type="ECO:0000256" key="11">
    <source>
        <dbReference type="ARBA" id="ARBA00022723"/>
    </source>
</evidence>
<feature type="compositionally biased region" description="Basic and acidic residues" evidence="28">
    <location>
        <begin position="1196"/>
        <end position="1232"/>
    </location>
</feature>
<feature type="compositionally biased region" description="Polar residues" evidence="28">
    <location>
        <begin position="503"/>
        <end position="515"/>
    </location>
</feature>
<gene>
    <name evidence="36" type="ORF">BOLC1T00421H</name>
</gene>
<dbReference type="Gene3D" id="3.40.50.300">
    <property type="entry name" value="P-loop containing nucleotide triphosphate hydrolases"/>
    <property type="match status" value="1"/>
</dbReference>
<feature type="compositionally biased region" description="Low complexity" evidence="28">
    <location>
        <begin position="1579"/>
        <end position="1602"/>
    </location>
</feature>
<dbReference type="PROSITE" id="PS50135">
    <property type="entry name" value="ZF_ZZ_2"/>
    <property type="match status" value="1"/>
</dbReference>
<feature type="domain" description="Protein kinase" evidence="30">
    <location>
        <begin position="1759"/>
        <end position="2037"/>
    </location>
</feature>
<feature type="transmembrane region" description="Helical" evidence="29">
    <location>
        <begin position="147"/>
        <end position="164"/>
    </location>
</feature>
<keyword evidence="21" id="KW-0804">Transcription</keyword>
<evidence type="ECO:0000256" key="27">
    <source>
        <dbReference type="PROSITE-ProRule" id="PRU10141"/>
    </source>
</evidence>
<evidence type="ECO:0000256" key="18">
    <source>
        <dbReference type="ARBA" id="ARBA00022989"/>
    </source>
</evidence>
<feature type="domain" description="SWIRM" evidence="33">
    <location>
        <begin position="600"/>
        <end position="697"/>
    </location>
</feature>
<keyword evidence="9" id="KW-0808">Transferase</keyword>
<feature type="region of interest" description="Disordered" evidence="28">
    <location>
        <begin position="473"/>
        <end position="552"/>
    </location>
</feature>
<keyword evidence="11" id="KW-0479">Metal-binding</keyword>
<dbReference type="Gene3D" id="3.30.200.20">
    <property type="entry name" value="Phosphorylase Kinase, domain 1"/>
    <property type="match status" value="1"/>
</dbReference>
<dbReference type="Gene3D" id="1.10.10.60">
    <property type="entry name" value="Homeodomain-like"/>
    <property type="match status" value="1"/>
</dbReference>
<evidence type="ECO:0000256" key="28">
    <source>
        <dbReference type="SAM" id="MobiDB-lite"/>
    </source>
</evidence>
<proteinExistence type="inferred from homology"/>
<dbReference type="EMBL" id="LR031878">
    <property type="protein sequence ID" value="VDD48032.1"/>
    <property type="molecule type" value="Genomic_DNA"/>
</dbReference>
<evidence type="ECO:0000259" key="33">
    <source>
        <dbReference type="PROSITE" id="PS50934"/>
    </source>
</evidence>
<dbReference type="PROSITE" id="PS01357">
    <property type="entry name" value="ZF_ZZ_1"/>
    <property type="match status" value="1"/>
</dbReference>
<keyword evidence="15" id="KW-0862">Zinc</keyword>
<dbReference type="SUPFAM" id="SSF57850">
    <property type="entry name" value="RING/U-box"/>
    <property type="match status" value="1"/>
</dbReference>
<keyword evidence="16 27" id="KW-0067">ATP-binding</keyword>
<feature type="compositionally biased region" description="Low complexity" evidence="28">
    <location>
        <begin position="1180"/>
        <end position="1192"/>
    </location>
</feature>
<evidence type="ECO:0000256" key="2">
    <source>
        <dbReference type="ARBA" id="ARBA00004162"/>
    </source>
</evidence>
<dbReference type="GO" id="GO:0008270">
    <property type="term" value="F:zinc ion binding"/>
    <property type="evidence" value="ECO:0007669"/>
    <property type="project" value="UniProtKB-KW"/>
</dbReference>
<dbReference type="InterPro" id="IPR017884">
    <property type="entry name" value="SANT_dom"/>
</dbReference>
<dbReference type="InterPro" id="IPR032451">
    <property type="entry name" value="SMARCC_C"/>
</dbReference>
<comment type="similarity">
    <text evidence="3">Belongs to the protein kinase superfamily. TKL Ser/Thr protein kinase family. ROCO subfamily.</text>
</comment>
<dbReference type="InterPro" id="IPR027417">
    <property type="entry name" value="P-loop_NTPase"/>
</dbReference>
<evidence type="ECO:0000259" key="35">
    <source>
        <dbReference type="PROSITE" id="PS51294"/>
    </source>
</evidence>
<dbReference type="InterPro" id="IPR011009">
    <property type="entry name" value="Kinase-like_dom_sf"/>
</dbReference>
<evidence type="ECO:0000256" key="12">
    <source>
        <dbReference type="ARBA" id="ARBA00022741"/>
    </source>
</evidence>
<dbReference type="Gene3D" id="3.30.60.90">
    <property type="match status" value="1"/>
</dbReference>
<evidence type="ECO:0000259" key="30">
    <source>
        <dbReference type="PROSITE" id="PS50011"/>
    </source>
</evidence>
<comment type="catalytic activity">
    <reaction evidence="24">
        <text>L-threonyl-[protein] + ATP = O-phospho-L-threonyl-[protein] + ADP + H(+)</text>
        <dbReference type="Rhea" id="RHEA:46608"/>
        <dbReference type="Rhea" id="RHEA-COMP:11060"/>
        <dbReference type="Rhea" id="RHEA-COMP:11605"/>
        <dbReference type="ChEBI" id="CHEBI:15378"/>
        <dbReference type="ChEBI" id="CHEBI:30013"/>
        <dbReference type="ChEBI" id="CHEBI:30616"/>
        <dbReference type="ChEBI" id="CHEBI:61977"/>
        <dbReference type="ChEBI" id="CHEBI:456216"/>
        <dbReference type="EC" id="2.7.11.1"/>
    </reaction>
</comment>
<dbReference type="PROSITE" id="PS51294">
    <property type="entry name" value="HTH_MYB"/>
    <property type="match status" value="1"/>
</dbReference>
<dbReference type="SMART" id="SM00717">
    <property type="entry name" value="SANT"/>
    <property type="match status" value="1"/>
</dbReference>
<feature type="region of interest" description="Disordered" evidence="28">
    <location>
        <begin position="2082"/>
        <end position="2118"/>
    </location>
</feature>
<dbReference type="Gene3D" id="1.10.510.10">
    <property type="entry name" value="Transferase(Phosphotransferase) domain 1"/>
    <property type="match status" value="1"/>
</dbReference>
<feature type="region of interest" description="Disordered" evidence="28">
    <location>
        <begin position="1094"/>
        <end position="1236"/>
    </location>
</feature>
<evidence type="ECO:0000256" key="24">
    <source>
        <dbReference type="ARBA" id="ARBA00047899"/>
    </source>
</evidence>
<dbReference type="GO" id="GO:0006325">
    <property type="term" value="P:chromatin organization"/>
    <property type="evidence" value="ECO:0007669"/>
    <property type="project" value="UniProtKB-KW"/>
</dbReference>
<evidence type="ECO:0000256" key="5">
    <source>
        <dbReference type="ARBA" id="ARBA00022473"/>
    </source>
</evidence>
<feature type="compositionally biased region" description="Pro residues" evidence="28">
    <location>
        <begin position="1457"/>
        <end position="1478"/>
    </location>
</feature>
<evidence type="ECO:0000256" key="26">
    <source>
        <dbReference type="PROSITE-ProRule" id="PRU00228"/>
    </source>
</evidence>
<evidence type="ECO:0000259" key="34">
    <source>
        <dbReference type="PROSITE" id="PS51293"/>
    </source>
</evidence>
<sequence length="2118" mass="232277">MECSNMKQHHQYGAYAEPRISFSTGFAATKNDMVKYKEAPVSSDDFEFGVNNFSMITADEIFFDGMILPLKEEVNTTKRMSTLREELSEEDSDSPRSKSKGSSGWWRERLGLGFVKSKKDHKRTMADDHSLLSKDSFVMKLPKQSSLVLRMVVLFFVMVCTVYICSICLKQIGVSPNYGFLNVEVFERPCPEPNIEPWDIPFLHYPKPNTYNRDECSCQPVRYFAIISMQRSGSGWFETLLNNHTNISSNGEIFSNKDRRANVSSIFETLDKVYNLDWLSSASKNECTSAVGFKWMLNQGLMKHQEEIVEYFKTRGVSSIFLFRRNLLRRIISVLANTYDRDAKLLNGTHKSHVHSPKEAEILAGYKPVINTTLLITELKKIQETTLKALAYFNTTRHILVHYEDVVENRIVRLDDVQEFLKVPKRELKSRQVKIHLGSLSQHVQNWEEVQTTLKGTNWSDYLEMEERRRDAGGTLASAGSSGDSPASEPTPRRRVKRKSNALGASNPSSTSSKRMLTREKAMLASFSPVHNGPLTRARQAPSNMPSATEAKPELLLNAADGEKPKEEEERNKAIREWEALEAKIEADFEGVRSRGSNVHVVPNHCGWFSWGKIHPLEERSLPSFFNGKLEGRSSDVYIEIRDWIMRKFHSDPNTQLEGKDLTELEVGDVEAKQEVMEFLDYWGLINFHPFPPPDASSSGGERVGVGDKESLLNSLYRFQADEASSMAAAFVQKPRLAAQATTPSGMFPDPMAAAADDWLKQEGPAVEYHCNSCSADCSLKRYHCPKQADFDLCTECFDSGKFSSDMSSSDFILLEPAKDPGVGSGKWTDQETLLLLEGLEIFKENWSEIAEHVATKTKAQCMLHFLQMPIEDAFLDQIDNKDPSSKDTTDIAVSKDEKPVQKEAPVEKENTNPVVEVEAVKEAPEKEDDNEGKVPQESSSKPGDASEETKEVEADQKTPKVETVIAERCKDEADENIALKALTEAFEDVGYPITPEASLSFADLGNPVMGLAAFLVRLAGADVATASARASVKSLNSNSGLLLATRHCFVLDDPPENKTDLTESKRFIFIWIFNNQNICSVDAEDVSLISDDREMTDTDPGKENQDSVSEEKQPGSRTEISARNPDSKGPKVYSNAAAAKSSEKPPDIICKLQDKSSGKELKDPLKDGNKLSSEKKAASKATVSKAAADASQPEASKDVEMKDTLQSEKDPQDMVKTAGEKVEQAKEDVHSMPDTSVAEQPIGSAFLPENGTGGCEKLNKEGSKEKNVCAVTKDKHNSDKLKRAAISALSAAAVKAKHLAKLEEDQIRQLSGSLIEKQQLHKLEAKLSIFNDAESLTARVREQLERSRQRLYHERAQIIASRLGVPPSVSSKASLPANRIATNFANVAHRPPMGMAFPRPPMPRPPGTLLVPRRKLFLKPQKESITIPISLSNFQTIISFTTRITGDKGTGSPPNKTSPPVAPVSSPPAPDSAPPPTNNSSASSPPPAPPSQETLPPPSPPPSPPVAGNPPPKTPENPSPPSPEVKAPVTPSPEVKTPVTPPAPPQTPANQSPPSQRPTPPSPGANEDRNRTTGGGNNNNNNGNNRDGSTPSPPSGNNRNSSGGGSPSPPRSISPPRSSGGSDSSSSSPGENHYQANVGLIIGVLVGAGLLLLLLVLICICCKKKKKKRDPQVNHLHYYNNSPFGAPNGNGGYYNNGTPQDHVVNMGGGNWVPQQPVSGPHSDTSNLAGPTPSPQAATLGHNQSTFTYDELSIATEGFAQSNLLGQGGFGYVHKGVLPGGKEVAVKSLKVGSGQGEREFQAEVEIISRVHHRHLVSLVGYCISGGQRLLVYEFLPNNTLEFHLYGKGRPVLEWSIRLRIALGSARGLAYLHEDCHPKIIHRDIKAANILLDFSFETKVADFGLAKLSQDNYTHVSTRVMGTFGYLAPEYASSGKLSDKSDVFSFGVMLLELITGRPPVDLTGEMEDSLVDWARPLCMKAAQDGDYSQLADPRLETSYNQQEMAQMASCAAAAISHSARRRPKMSQIVRALEGDMSMEDLNEGGRPGQNSYLSPGGMTSEYDASSYSADMKKIRKLALETKEYQSSEYGATSEYGLHPSASSSEEMHRGSSMRRNSQL</sequence>
<comment type="subcellular location">
    <subcellularLocation>
        <location evidence="2">Cell membrane</location>
        <topology evidence="2">Single-pass membrane protein</topology>
    </subcellularLocation>
    <subcellularLocation>
        <location evidence="1">Nucleus</location>
    </subcellularLocation>
</comment>
<dbReference type="PROSITE" id="PS50011">
    <property type="entry name" value="PROTEIN_KINASE_DOM"/>
    <property type="match status" value="1"/>
</dbReference>
<feature type="compositionally biased region" description="Basic and acidic residues" evidence="28">
    <location>
        <begin position="1142"/>
        <end position="1178"/>
    </location>
</feature>
<feature type="region of interest" description="Disordered" evidence="28">
    <location>
        <begin position="1446"/>
        <end position="1632"/>
    </location>
</feature>
<dbReference type="FunFam" id="3.30.200.20:FF:000207">
    <property type="entry name" value="proline-rich receptor-like protein kinase PERK1"/>
    <property type="match status" value="1"/>
</dbReference>
<dbReference type="GO" id="GO:0005886">
    <property type="term" value="C:plasma membrane"/>
    <property type="evidence" value="ECO:0007669"/>
    <property type="project" value="UniProtKB-SubCell"/>
</dbReference>
<dbReference type="InterPro" id="IPR017441">
    <property type="entry name" value="Protein_kinase_ATP_BS"/>
</dbReference>
<feature type="domain" description="Myb-like" evidence="31">
    <location>
        <begin position="820"/>
        <end position="870"/>
    </location>
</feature>
<dbReference type="PROSITE" id="PS50934">
    <property type="entry name" value="SWIRM"/>
    <property type="match status" value="1"/>
</dbReference>
<evidence type="ECO:0000256" key="4">
    <source>
        <dbReference type="ARBA" id="ARBA00012513"/>
    </source>
</evidence>
<dbReference type="CDD" id="cd00167">
    <property type="entry name" value="SANT"/>
    <property type="match status" value="1"/>
</dbReference>
<evidence type="ECO:0000256" key="3">
    <source>
        <dbReference type="ARBA" id="ARBA00008171"/>
    </source>
</evidence>
<evidence type="ECO:0000256" key="8">
    <source>
        <dbReference type="ARBA" id="ARBA00022553"/>
    </source>
</evidence>
<feature type="domain" description="SANT" evidence="34">
    <location>
        <begin position="823"/>
        <end position="874"/>
    </location>
</feature>
<keyword evidence="17" id="KW-0156">Chromatin regulator</keyword>
<dbReference type="InterPro" id="IPR001245">
    <property type="entry name" value="Ser-Thr/Tyr_kinase_cat_dom"/>
</dbReference>
<dbReference type="InterPro" id="IPR008271">
    <property type="entry name" value="Ser/Thr_kinase_AS"/>
</dbReference>
<dbReference type="InterPro" id="IPR043145">
    <property type="entry name" value="Znf_ZZ_sf"/>
</dbReference>
<keyword evidence="10 29" id="KW-0812">Transmembrane</keyword>
<organism evidence="36">
    <name type="scientific">Brassica oleracea</name>
    <name type="common">Wild cabbage</name>
    <dbReference type="NCBI Taxonomy" id="3712"/>
    <lineage>
        <taxon>Eukaryota</taxon>
        <taxon>Viridiplantae</taxon>
        <taxon>Streptophyta</taxon>
        <taxon>Embryophyta</taxon>
        <taxon>Tracheophyta</taxon>
        <taxon>Spermatophyta</taxon>
        <taxon>Magnoliopsida</taxon>
        <taxon>eudicotyledons</taxon>
        <taxon>Gunneridae</taxon>
        <taxon>Pentapetalae</taxon>
        <taxon>rosids</taxon>
        <taxon>malvids</taxon>
        <taxon>Brassicales</taxon>
        <taxon>Brassicaceae</taxon>
        <taxon>Brassiceae</taxon>
        <taxon>Brassica</taxon>
    </lineage>
</organism>
<dbReference type="GO" id="GO:0005524">
    <property type="term" value="F:ATP binding"/>
    <property type="evidence" value="ECO:0007669"/>
    <property type="project" value="UniProtKB-UniRule"/>
</dbReference>
<name>A0A3P6FU49_BRAOL</name>
<dbReference type="SUPFAM" id="SSF46689">
    <property type="entry name" value="Homeodomain-like"/>
    <property type="match status" value="2"/>
</dbReference>
<comment type="catalytic activity">
    <reaction evidence="25">
        <text>L-seryl-[protein] + ATP = O-phospho-L-seryl-[protein] + ADP + H(+)</text>
        <dbReference type="Rhea" id="RHEA:17989"/>
        <dbReference type="Rhea" id="RHEA-COMP:9863"/>
        <dbReference type="Rhea" id="RHEA-COMP:11604"/>
        <dbReference type="ChEBI" id="CHEBI:15378"/>
        <dbReference type="ChEBI" id="CHEBI:29999"/>
        <dbReference type="ChEBI" id="CHEBI:30616"/>
        <dbReference type="ChEBI" id="CHEBI:83421"/>
        <dbReference type="ChEBI" id="CHEBI:456216"/>
        <dbReference type="EC" id="2.7.11.1"/>
    </reaction>
</comment>
<dbReference type="InterPro" id="IPR017930">
    <property type="entry name" value="Myb_dom"/>
</dbReference>
<feature type="compositionally biased region" description="Basic and acidic residues" evidence="28">
    <location>
        <begin position="879"/>
        <end position="911"/>
    </location>
</feature>
<evidence type="ECO:0000259" key="31">
    <source>
        <dbReference type="PROSITE" id="PS50090"/>
    </source>
</evidence>
<feature type="compositionally biased region" description="Low complexity" evidence="28">
    <location>
        <begin position="1615"/>
        <end position="1631"/>
    </location>
</feature>
<dbReference type="Pfam" id="PF04433">
    <property type="entry name" value="SWIRM"/>
    <property type="match status" value="1"/>
</dbReference>
<evidence type="ECO:0000256" key="1">
    <source>
        <dbReference type="ARBA" id="ARBA00004123"/>
    </source>
</evidence>
<keyword evidence="5" id="KW-0217">Developmental protein</keyword>
<keyword evidence="12 27" id="KW-0547">Nucleotide-binding</keyword>
<feature type="transmembrane region" description="Helical" evidence="29">
    <location>
        <begin position="1639"/>
        <end position="1663"/>
    </location>
</feature>
<evidence type="ECO:0000256" key="13">
    <source>
        <dbReference type="ARBA" id="ARBA00022771"/>
    </source>
</evidence>
<feature type="region of interest" description="Disordered" evidence="28">
    <location>
        <begin position="81"/>
        <end position="104"/>
    </location>
</feature>
<dbReference type="InterPro" id="IPR001005">
    <property type="entry name" value="SANT/Myb"/>
</dbReference>
<evidence type="ECO:0000256" key="6">
    <source>
        <dbReference type="ARBA" id="ARBA00022475"/>
    </source>
</evidence>
<feature type="region of interest" description="Disordered" evidence="28">
    <location>
        <begin position="879"/>
        <end position="960"/>
    </location>
</feature>
<keyword evidence="14" id="KW-0418">Kinase</keyword>
<keyword evidence="6" id="KW-1003">Cell membrane</keyword>
<dbReference type="InterPro" id="IPR007526">
    <property type="entry name" value="SWIRM"/>
</dbReference>
<dbReference type="PROSITE" id="PS50090">
    <property type="entry name" value="MYB_LIKE"/>
    <property type="match status" value="1"/>
</dbReference>
<dbReference type="Pfam" id="PF00249">
    <property type="entry name" value="Myb_DNA-binding"/>
    <property type="match status" value="1"/>
</dbReference>
<feature type="compositionally biased region" description="Low complexity" evidence="28">
    <location>
        <begin position="473"/>
        <end position="488"/>
    </location>
</feature>
<dbReference type="Pfam" id="PF00569">
    <property type="entry name" value="ZZ"/>
    <property type="match status" value="1"/>
</dbReference>
<feature type="domain" description="ZZ-type" evidence="32">
    <location>
        <begin position="766"/>
        <end position="820"/>
    </location>
</feature>
<dbReference type="PROSITE" id="PS00107">
    <property type="entry name" value="PROTEIN_KINASE_ATP"/>
    <property type="match status" value="1"/>
</dbReference>
<feature type="compositionally biased region" description="Basic and acidic residues" evidence="28">
    <location>
        <begin position="948"/>
        <end position="960"/>
    </location>
</feature>
<evidence type="ECO:0000256" key="23">
    <source>
        <dbReference type="ARBA" id="ARBA00023242"/>
    </source>
</evidence>
<protein>
    <recommendedName>
        <fullName evidence="4">non-specific serine/threonine protein kinase</fullName>
        <ecNumber evidence="4">2.7.11.1</ecNumber>
    </recommendedName>
</protein>
<evidence type="ECO:0000256" key="21">
    <source>
        <dbReference type="ARBA" id="ARBA00023163"/>
    </source>
</evidence>
<evidence type="ECO:0000256" key="10">
    <source>
        <dbReference type="ARBA" id="ARBA00022692"/>
    </source>
</evidence>
<accession>A0A3P6FU49</accession>
<dbReference type="SMART" id="SM00220">
    <property type="entry name" value="S_TKc"/>
    <property type="match status" value="1"/>
</dbReference>
<keyword evidence="13 26" id="KW-0863">Zinc-finger</keyword>
<dbReference type="GO" id="GO:0005634">
    <property type="term" value="C:nucleus"/>
    <property type="evidence" value="ECO:0007669"/>
    <property type="project" value="UniProtKB-SubCell"/>
</dbReference>
<dbReference type="PROSITE" id="PS51293">
    <property type="entry name" value="SANT"/>
    <property type="match status" value="1"/>
</dbReference>
<keyword evidence="22" id="KW-0325">Glycoprotein</keyword>
<dbReference type="InterPro" id="IPR009057">
    <property type="entry name" value="Homeodomain-like_sf"/>
</dbReference>
<evidence type="ECO:0000256" key="17">
    <source>
        <dbReference type="ARBA" id="ARBA00022853"/>
    </source>
</evidence>
<feature type="domain" description="HTH myb-type" evidence="35">
    <location>
        <begin position="820"/>
        <end position="874"/>
    </location>
</feature>
<evidence type="ECO:0000256" key="29">
    <source>
        <dbReference type="SAM" id="Phobius"/>
    </source>
</evidence>
<evidence type="ECO:0000256" key="15">
    <source>
        <dbReference type="ARBA" id="ARBA00022833"/>
    </source>
</evidence>
<evidence type="ECO:0000256" key="19">
    <source>
        <dbReference type="ARBA" id="ARBA00023015"/>
    </source>
</evidence>
<dbReference type="SUPFAM" id="SSF52540">
    <property type="entry name" value="P-loop containing nucleoside triphosphate hydrolases"/>
    <property type="match status" value="1"/>
</dbReference>
<keyword evidence="8" id="KW-0597">Phosphoprotein</keyword>
<feature type="compositionally biased region" description="Pro residues" evidence="28">
    <location>
        <begin position="1485"/>
        <end position="1524"/>
    </location>
</feature>
<reference evidence="36" key="1">
    <citation type="submission" date="2018-11" db="EMBL/GenBank/DDBJ databases">
        <authorList>
            <consortium name="Genoscope - CEA"/>
            <person name="William W."/>
        </authorList>
    </citation>
    <scope>NUCLEOTIDE SEQUENCE</scope>
</reference>
<dbReference type="InterPro" id="IPR047117">
    <property type="entry name" value="PERK1-13-like"/>
</dbReference>
<keyword evidence="19" id="KW-0805">Transcription regulation</keyword>
<feature type="region of interest" description="Disordered" evidence="28">
    <location>
        <begin position="1716"/>
        <end position="1736"/>
    </location>
</feature>
<evidence type="ECO:0000256" key="7">
    <source>
        <dbReference type="ARBA" id="ARBA00022527"/>
    </source>
</evidence>
<dbReference type="CDD" id="cd14066">
    <property type="entry name" value="STKc_IRAK"/>
    <property type="match status" value="1"/>
</dbReference>
<evidence type="ECO:0000256" key="25">
    <source>
        <dbReference type="ARBA" id="ARBA00048679"/>
    </source>
</evidence>
<evidence type="ECO:0000256" key="9">
    <source>
        <dbReference type="ARBA" id="ARBA00022679"/>
    </source>
</evidence>
<evidence type="ECO:0000256" key="16">
    <source>
        <dbReference type="ARBA" id="ARBA00022840"/>
    </source>
</evidence>
<dbReference type="PANTHER" id="PTHR47982:SF71">
    <property type="entry name" value="PROLINE-RICH RECEPTOR-LIKE PROTEIN KINASE PERK5"/>
    <property type="match status" value="1"/>
</dbReference>
<dbReference type="InterPro" id="IPR000433">
    <property type="entry name" value="Znf_ZZ"/>
</dbReference>
<dbReference type="SMART" id="SM00291">
    <property type="entry name" value="ZnF_ZZ"/>
    <property type="match status" value="1"/>
</dbReference>
<dbReference type="EC" id="2.7.11.1" evidence="4"/>
<dbReference type="GO" id="GO:0004674">
    <property type="term" value="F:protein serine/threonine kinase activity"/>
    <property type="evidence" value="ECO:0007669"/>
    <property type="project" value="UniProtKB-KW"/>
</dbReference>
<evidence type="ECO:0000256" key="20">
    <source>
        <dbReference type="ARBA" id="ARBA00023136"/>
    </source>
</evidence>
<dbReference type="FunFam" id="1.10.510.10:FF:000239">
    <property type="entry name" value="Proline-rich receptor-like protein kinase PERK1"/>
    <property type="match status" value="1"/>
</dbReference>
<dbReference type="Gene3D" id="1.10.10.10">
    <property type="entry name" value="Winged helix-like DNA-binding domain superfamily/Winged helix DNA-binding domain"/>
    <property type="match status" value="1"/>
</dbReference>
<dbReference type="Pfam" id="PF16495">
    <property type="entry name" value="SWIRM-assoc_1"/>
    <property type="match status" value="1"/>
</dbReference>
<evidence type="ECO:0000259" key="32">
    <source>
        <dbReference type="PROSITE" id="PS50135"/>
    </source>
</evidence>
<dbReference type="InterPro" id="IPR000719">
    <property type="entry name" value="Prot_kinase_dom"/>
</dbReference>
<feature type="binding site" evidence="27">
    <location>
        <position position="1787"/>
    </location>
    <ligand>
        <name>ATP</name>
        <dbReference type="ChEBI" id="CHEBI:30616"/>
    </ligand>
</feature>
<keyword evidence="20 29" id="KW-0472">Membrane</keyword>
<dbReference type="Pfam" id="PF07714">
    <property type="entry name" value="PK_Tyr_Ser-Thr"/>
    <property type="match status" value="1"/>
</dbReference>